<evidence type="ECO:0000256" key="5">
    <source>
        <dbReference type="SAM" id="Phobius"/>
    </source>
</evidence>
<feature type="transmembrane region" description="Helical" evidence="5">
    <location>
        <begin position="180"/>
        <end position="202"/>
    </location>
</feature>
<dbReference type="SUPFAM" id="SSF103473">
    <property type="entry name" value="MFS general substrate transporter"/>
    <property type="match status" value="1"/>
</dbReference>
<feature type="transmembrane region" description="Helical" evidence="5">
    <location>
        <begin position="347"/>
        <end position="366"/>
    </location>
</feature>
<gene>
    <name evidence="7" type="ORF">SPF06_12210</name>
</gene>
<dbReference type="RefSeq" id="WP_323279352.1">
    <property type="nucleotide sequence ID" value="NZ_JAYGGQ010000009.1"/>
</dbReference>
<evidence type="ECO:0000256" key="2">
    <source>
        <dbReference type="ARBA" id="ARBA00022692"/>
    </source>
</evidence>
<feature type="transmembrane region" description="Helical" evidence="5">
    <location>
        <begin position="153"/>
        <end position="174"/>
    </location>
</feature>
<name>A0ABU5T737_9MICC</name>
<dbReference type="InterPro" id="IPR011701">
    <property type="entry name" value="MFS"/>
</dbReference>
<sequence length="527" mass="53368">MATSKIPSVGTSSTASAEAEAGHPRRWWILAALALSLLVVGLDATVLNVALSDISRALGASTTELQWIVNGYGLTSAVLLIPAGLLGDRIGRRRVLAVGLAIFVVASAVGSLAQNPAELIAARTVMGVGAAAVFPLALSIIPTVFAPRERPKAVAVMTAAMGLGMPLGPLVGGWLLDNFWWGATLLFNVPTVAVALGAGLAFIPNTRDPRPRRVNPLGLLLTVAGLTGIVYGITQVPIDGWGAGSTLVPLVGGFALLVAFGFLESRTSAPLLDRRLIRSRLFVWPTAATALTSFVMMGLLFAIPLYLQAYLGDSALTTGLKLMPMMLTLVLGSGLSSRLGPRLGLKVIVPAGLLVSSAGFLALLGITPSSDYWPLLATLAITGLGFGLAMPPAMAAMLDSLPDGVQSTGTGLNLSVRQTVGALGVAVLGSILAAAYRAGMDAPTAHLPGAAASAARDSLGGAVAVAGRLGPAGAALRNAAGSAYLDGLHSVGLVCFGAALVIAAAMAIVLPRHAQTPRTTAAGKMGS</sequence>
<comment type="caution">
    <text evidence="7">The sequence shown here is derived from an EMBL/GenBank/DDBJ whole genome shotgun (WGS) entry which is preliminary data.</text>
</comment>
<evidence type="ECO:0000313" key="7">
    <source>
        <dbReference type="EMBL" id="MEA5455488.1"/>
    </source>
</evidence>
<dbReference type="Gene3D" id="1.20.1720.10">
    <property type="entry name" value="Multidrug resistance protein D"/>
    <property type="match status" value="1"/>
</dbReference>
<dbReference type="Proteomes" id="UP001304769">
    <property type="component" value="Unassembled WGS sequence"/>
</dbReference>
<feature type="transmembrane region" description="Helical" evidence="5">
    <location>
        <begin position="95"/>
        <end position="114"/>
    </location>
</feature>
<protein>
    <submittedName>
        <fullName evidence="7">MFS transporter</fullName>
    </submittedName>
</protein>
<feature type="transmembrane region" description="Helical" evidence="5">
    <location>
        <begin position="240"/>
        <end position="260"/>
    </location>
</feature>
<dbReference type="Gene3D" id="1.20.1250.20">
    <property type="entry name" value="MFS general substrate transporter like domains"/>
    <property type="match status" value="1"/>
</dbReference>
<dbReference type="InterPro" id="IPR020846">
    <property type="entry name" value="MFS_dom"/>
</dbReference>
<evidence type="ECO:0000256" key="1">
    <source>
        <dbReference type="ARBA" id="ARBA00004651"/>
    </source>
</evidence>
<dbReference type="InterPro" id="IPR036259">
    <property type="entry name" value="MFS_trans_sf"/>
</dbReference>
<evidence type="ECO:0000259" key="6">
    <source>
        <dbReference type="PROSITE" id="PS50850"/>
    </source>
</evidence>
<feature type="transmembrane region" description="Helical" evidence="5">
    <location>
        <begin position="372"/>
        <end position="398"/>
    </location>
</feature>
<evidence type="ECO:0000256" key="3">
    <source>
        <dbReference type="ARBA" id="ARBA00022989"/>
    </source>
</evidence>
<accession>A0ABU5T737</accession>
<feature type="transmembrane region" description="Helical" evidence="5">
    <location>
        <begin position="214"/>
        <end position="234"/>
    </location>
</feature>
<feature type="transmembrane region" description="Helical" evidence="5">
    <location>
        <begin position="120"/>
        <end position="141"/>
    </location>
</feature>
<feature type="transmembrane region" description="Helical" evidence="5">
    <location>
        <begin position="315"/>
        <end position="335"/>
    </location>
</feature>
<feature type="transmembrane region" description="Helical" evidence="5">
    <location>
        <begin position="67"/>
        <end position="86"/>
    </location>
</feature>
<keyword evidence="4 5" id="KW-0472">Membrane</keyword>
<organism evidence="7 8">
    <name type="scientific">Sinomonas terricola</name>
    <dbReference type="NCBI Taxonomy" id="3110330"/>
    <lineage>
        <taxon>Bacteria</taxon>
        <taxon>Bacillati</taxon>
        <taxon>Actinomycetota</taxon>
        <taxon>Actinomycetes</taxon>
        <taxon>Micrococcales</taxon>
        <taxon>Micrococcaceae</taxon>
        <taxon>Sinomonas</taxon>
    </lineage>
</organism>
<dbReference type="PRINTS" id="PR01036">
    <property type="entry name" value="TCRTETB"/>
</dbReference>
<feature type="transmembrane region" description="Helical" evidence="5">
    <location>
        <begin position="419"/>
        <end position="438"/>
    </location>
</feature>
<dbReference type="PANTHER" id="PTHR42718">
    <property type="entry name" value="MAJOR FACILITATOR SUPERFAMILY MULTIDRUG TRANSPORTER MFSC"/>
    <property type="match status" value="1"/>
</dbReference>
<comment type="subcellular location">
    <subcellularLocation>
        <location evidence="1">Cell membrane</location>
        <topology evidence="1">Multi-pass membrane protein</topology>
    </subcellularLocation>
</comment>
<feature type="transmembrane region" description="Helical" evidence="5">
    <location>
        <begin position="491"/>
        <end position="510"/>
    </location>
</feature>
<dbReference type="EMBL" id="JAYGGQ010000009">
    <property type="protein sequence ID" value="MEA5455488.1"/>
    <property type="molecule type" value="Genomic_DNA"/>
</dbReference>
<reference evidence="7 8" key="1">
    <citation type="submission" date="2023-12" db="EMBL/GenBank/DDBJ databases">
        <title>Sinomonas terricola sp. nov, isolated from litchi orchard soil in Guangdong, PR China.</title>
        <authorList>
            <person name="Jiaxin W."/>
            <person name="Yang Z."/>
            <person name="Honghui Z."/>
        </authorList>
    </citation>
    <scope>NUCLEOTIDE SEQUENCE [LARGE SCALE GENOMIC DNA]</scope>
    <source>
        <strain evidence="7 8">JGH33</strain>
    </source>
</reference>
<dbReference type="CDD" id="cd17321">
    <property type="entry name" value="MFS_MMR_MDR_like"/>
    <property type="match status" value="1"/>
</dbReference>
<keyword evidence="8" id="KW-1185">Reference proteome</keyword>
<feature type="transmembrane region" description="Helical" evidence="5">
    <location>
        <begin position="27"/>
        <end position="47"/>
    </location>
</feature>
<evidence type="ECO:0000256" key="4">
    <source>
        <dbReference type="ARBA" id="ARBA00023136"/>
    </source>
</evidence>
<feature type="transmembrane region" description="Helical" evidence="5">
    <location>
        <begin position="281"/>
        <end position="303"/>
    </location>
</feature>
<proteinExistence type="predicted"/>
<dbReference type="Pfam" id="PF07690">
    <property type="entry name" value="MFS_1"/>
    <property type="match status" value="1"/>
</dbReference>
<dbReference type="PROSITE" id="PS50850">
    <property type="entry name" value="MFS"/>
    <property type="match status" value="1"/>
</dbReference>
<feature type="domain" description="Major facilitator superfamily (MFS) profile" evidence="6">
    <location>
        <begin position="29"/>
        <end position="515"/>
    </location>
</feature>
<evidence type="ECO:0000313" key="8">
    <source>
        <dbReference type="Proteomes" id="UP001304769"/>
    </source>
</evidence>
<dbReference type="PANTHER" id="PTHR42718:SF42">
    <property type="entry name" value="EXPORT PROTEIN"/>
    <property type="match status" value="1"/>
</dbReference>
<keyword evidence="2 5" id="KW-0812">Transmembrane</keyword>
<keyword evidence="3 5" id="KW-1133">Transmembrane helix</keyword>